<reference evidence="2" key="1">
    <citation type="journal article" date="2019" name="Int. J. Syst. Evol. Microbiol.">
        <title>The Global Catalogue of Microorganisms (GCM) 10K type strain sequencing project: providing services to taxonomists for standard genome sequencing and annotation.</title>
        <authorList>
            <consortium name="The Broad Institute Genomics Platform"/>
            <consortium name="The Broad Institute Genome Sequencing Center for Infectious Disease"/>
            <person name="Wu L."/>
            <person name="Ma J."/>
        </authorList>
    </citation>
    <scope>NUCLEOTIDE SEQUENCE [LARGE SCALE GENOMIC DNA]</scope>
    <source>
        <strain evidence="2">JCM 17804</strain>
    </source>
</reference>
<organism evidence="1 2">
    <name type="scientific">Variovorax defluvii</name>
    <dbReference type="NCBI Taxonomy" id="913761"/>
    <lineage>
        <taxon>Bacteria</taxon>
        <taxon>Pseudomonadati</taxon>
        <taxon>Pseudomonadota</taxon>
        <taxon>Betaproteobacteria</taxon>
        <taxon>Burkholderiales</taxon>
        <taxon>Comamonadaceae</taxon>
        <taxon>Variovorax</taxon>
    </lineage>
</organism>
<gene>
    <name evidence="1" type="ORF">GCM10023165_49900</name>
</gene>
<sequence>MERGESFSGYAEAHPTLTLLAEDNYVLESQGAYDRSQEQLGPVDRALVEGRRVLLDALEAHASGAEAPGRTLDIPEVEAAYVLENAEAASA</sequence>
<proteinExistence type="predicted"/>
<evidence type="ECO:0000313" key="2">
    <source>
        <dbReference type="Proteomes" id="UP001500975"/>
    </source>
</evidence>
<comment type="caution">
    <text evidence="1">The sequence shown here is derived from an EMBL/GenBank/DDBJ whole genome shotgun (WGS) entry which is preliminary data.</text>
</comment>
<evidence type="ECO:0000313" key="1">
    <source>
        <dbReference type="EMBL" id="GAA4356655.1"/>
    </source>
</evidence>
<name>A0ABP8IE53_9BURK</name>
<dbReference type="EMBL" id="BAABGJ010000080">
    <property type="protein sequence ID" value="GAA4356655.1"/>
    <property type="molecule type" value="Genomic_DNA"/>
</dbReference>
<protein>
    <submittedName>
        <fullName evidence="1">Uncharacterized protein</fullName>
    </submittedName>
</protein>
<dbReference type="Proteomes" id="UP001500975">
    <property type="component" value="Unassembled WGS sequence"/>
</dbReference>
<accession>A0ABP8IE53</accession>
<keyword evidence="2" id="KW-1185">Reference proteome</keyword>
<dbReference type="SUPFAM" id="SSF55961">
    <property type="entry name" value="Bet v1-like"/>
    <property type="match status" value="1"/>
</dbReference>